<name>A0A810QBS8_9FIRM</name>
<dbReference type="EMBL" id="AP023421">
    <property type="protein sequence ID" value="BCK85730.1"/>
    <property type="molecule type" value="Genomic_DNA"/>
</dbReference>
<accession>A0A810QBS8</accession>
<dbReference type="KEGG" id="pfaa:MM59RIKEN_30490"/>
<geneLocation type="plasmid" evidence="4 5">
    <name>pMM59_01</name>
</geneLocation>
<dbReference type="PANTHER" id="PTHR48081">
    <property type="entry name" value="AB HYDROLASE SUPERFAMILY PROTEIN C4A8.06C"/>
    <property type="match status" value="1"/>
</dbReference>
<evidence type="ECO:0000256" key="1">
    <source>
        <dbReference type="ARBA" id="ARBA00010515"/>
    </source>
</evidence>
<sequence>MPLDPQVAAHYAAQRATGDITQPISIEEIRANADRIYNDKSRSPQVFDVQDTVIPGPCGGVPVRIYTPGEEDGYPALIYFHGGGFIMHNIASHDSLCRQLCKVCGCVVVNVGYRLAPEHPYPACMEDGYTALQWVHDNAARWRMDRTRIALAGDSAGANISAVVSLLARDRHGPDVKLQILCYGSGGCLSDEKSESMQAFSGGGYVLSKAFMSMAFQLYTQGKAEPEDPYLNPGRAKNLSGLPKSYVITAEYDPLRDDGEAFAKRLLEAGNDVTLFRVPGMMHGFLLLWEEFDRAQRVIDSIGTMVKETFSC</sequence>
<dbReference type="Pfam" id="PF07859">
    <property type="entry name" value="Abhydrolase_3"/>
    <property type="match status" value="1"/>
</dbReference>
<keyword evidence="2" id="KW-0378">Hydrolase</keyword>
<dbReference type="Proteomes" id="UP000679848">
    <property type="component" value="Plasmid pMM59_01"/>
</dbReference>
<dbReference type="RefSeq" id="WP_187028658.1">
    <property type="nucleotide sequence ID" value="NZ_AP023421.1"/>
</dbReference>
<gene>
    <name evidence="4" type="ORF">MM59RIKEN_30490</name>
</gene>
<dbReference type="InterPro" id="IPR013094">
    <property type="entry name" value="AB_hydrolase_3"/>
</dbReference>
<evidence type="ECO:0000313" key="5">
    <source>
        <dbReference type="Proteomes" id="UP000679848"/>
    </source>
</evidence>
<dbReference type="GO" id="GO:0016787">
    <property type="term" value="F:hydrolase activity"/>
    <property type="evidence" value="ECO:0007669"/>
    <property type="project" value="UniProtKB-KW"/>
</dbReference>
<dbReference type="PROSITE" id="PS01173">
    <property type="entry name" value="LIPASE_GDXG_HIS"/>
    <property type="match status" value="1"/>
</dbReference>
<dbReference type="PANTHER" id="PTHR48081:SF8">
    <property type="entry name" value="ALPHA_BETA HYDROLASE FOLD-3 DOMAIN-CONTAINING PROTEIN-RELATED"/>
    <property type="match status" value="1"/>
</dbReference>
<organism evidence="4 5">
    <name type="scientific">Pusillibacter faecalis</name>
    <dbReference type="NCBI Taxonomy" id="2714358"/>
    <lineage>
        <taxon>Bacteria</taxon>
        <taxon>Bacillati</taxon>
        <taxon>Bacillota</taxon>
        <taxon>Clostridia</taxon>
        <taxon>Eubacteriales</taxon>
        <taxon>Oscillospiraceae</taxon>
        <taxon>Pusillibacter</taxon>
    </lineage>
</organism>
<keyword evidence="5" id="KW-1185">Reference proteome</keyword>
<proteinExistence type="inferred from homology"/>
<evidence type="ECO:0000259" key="3">
    <source>
        <dbReference type="Pfam" id="PF07859"/>
    </source>
</evidence>
<feature type="domain" description="Alpha/beta hydrolase fold-3" evidence="3">
    <location>
        <begin position="77"/>
        <end position="286"/>
    </location>
</feature>
<dbReference type="InterPro" id="IPR029058">
    <property type="entry name" value="AB_hydrolase_fold"/>
</dbReference>
<dbReference type="SUPFAM" id="SSF53474">
    <property type="entry name" value="alpha/beta-Hydrolases"/>
    <property type="match status" value="1"/>
</dbReference>
<reference evidence="4" key="1">
    <citation type="submission" date="2020-09" db="EMBL/GenBank/DDBJ databases">
        <title>New species isolated from human feces.</title>
        <authorList>
            <person name="Kitahara M."/>
            <person name="Shigeno Y."/>
            <person name="Shime M."/>
            <person name="Matsumoto Y."/>
            <person name="Nakamura S."/>
            <person name="Motooka D."/>
            <person name="Fukuoka S."/>
            <person name="Nishikawa H."/>
            <person name="Benno Y."/>
        </authorList>
    </citation>
    <scope>NUCLEOTIDE SEQUENCE</scope>
    <source>
        <strain evidence="4">MM59</strain>
        <plasmid evidence="4">pMM59_01</plasmid>
    </source>
</reference>
<evidence type="ECO:0000313" key="4">
    <source>
        <dbReference type="EMBL" id="BCK85730.1"/>
    </source>
</evidence>
<keyword evidence="4" id="KW-0614">Plasmid</keyword>
<protein>
    <submittedName>
        <fullName evidence="4">Acetylhydrolase</fullName>
    </submittedName>
</protein>
<evidence type="ECO:0000256" key="2">
    <source>
        <dbReference type="ARBA" id="ARBA00022801"/>
    </source>
</evidence>
<dbReference type="InterPro" id="IPR002168">
    <property type="entry name" value="Lipase_GDXG_HIS_AS"/>
</dbReference>
<dbReference type="Gene3D" id="3.40.50.1820">
    <property type="entry name" value="alpha/beta hydrolase"/>
    <property type="match status" value="1"/>
</dbReference>
<comment type="similarity">
    <text evidence="1">Belongs to the 'GDXG' lipolytic enzyme family.</text>
</comment>
<dbReference type="AlphaFoldDB" id="A0A810QBS8"/>
<dbReference type="InterPro" id="IPR050300">
    <property type="entry name" value="GDXG_lipolytic_enzyme"/>
</dbReference>